<evidence type="ECO:0000256" key="3">
    <source>
        <dbReference type="ARBA" id="ARBA00023203"/>
    </source>
</evidence>
<proteinExistence type="predicted"/>
<feature type="region of interest" description="Disordered" evidence="4">
    <location>
        <begin position="200"/>
        <end position="257"/>
    </location>
</feature>
<dbReference type="Pfam" id="PF00291">
    <property type="entry name" value="PALP"/>
    <property type="match status" value="1"/>
</dbReference>
<comment type="caution">
    <text evidence="6">The sequence shown here is derived from an EMBL/GenBank/DDBJ whole genome shotgun (WGS) entry which is preliminary data.</text>
</comment>
<dbReference type="InterPro" id="IPR035073">
    <property type="entry name" value="At2g17340_3_helix_bundle"/>
</dbReference>
<keyword evidence="3" id="KW-0009">Actin-binding</keyword>
<evidence type="ECO:0000313" key="6">
    <source>
        <dbReference type="EMBL" id="KAK9088995.1"/>
    </source>
</evidence>
<feature type="domain" description="Calponin-homology (CH)" evidence="5">
    <location>
        <begin position="75"/>
        <end position="181"/>
    </location>
</feature>
<dbReference type="PANTHER" id="PTHR19961:SF79">
    <property type="entry name" value="FIMBRIN-5"/>
    <property type="match status" value="1"/>
</dbReference>
<dbReference type="AlphaFoldDB" id="A0AAP0HN51"/>
<dbReference type="InterPro" id="IPR001926">
    <property type="entry name" value="TrpB-like_PALP"/>
</dbReference>
<dbReference type="SUPFAM" id="SSF53686">
    <property type="entry name" value="Tryptophan synthase beta subunit-like PLP-dependent enzymes"/>
    <property type="match status" value="1"/>
</dbReference>
<dbReference type="PANTHER" id="PTHR19961">
    <property type="entry name" value="FIMBRIN/PLASTIN"/>
    <property type="match status" value="1"/>
</dbReference>
<dbReference type="Gene3D" id="1.20.1700.10">
    <property type="entry name" value="AF1104-like"/>
    <property type="match status" value="1"/>
</dbReference>
<dbReference type="Gene3D" id="1.10.418.10">
    <property type="entry name" value="Calponin-like domain"/>
    <property type="match status" value="1"/>
</dbReference>
<sequence length="460" mass="51473">MDSFKDKNLSKGIFFLEHLSVVEPRVVNWSVVTKGEDGPHKIQGIGVGFIPGVLEVDIIDEVVSSDEAIETAKLLALKEGLLVGISSGAAAAAIKVAKRPKNEGKLIVAILDKVSPGSVNWKHASKPPIKMPFRKLENCNQVVNIGKELNFSLVNVAENDIVQKTRSSYLVLAFFPSSEGLEVIWSSVVKIGQSLYREAPRKDPFRPDQKTPSMARSKTPVTREEVGVEVSRGNRGRGGRRPPTASYRKEKEKENVDVKGKGKIAGNRAKNLQLHDEGSNIDTRRRKDLVVIEPLSKEVQLFRENNENFNIKAETMTVEEVKRQRSKATVQCSNQVSIGIAKLVDFAIKCFRKHYKYFSCDALLLSVRISNKLKAGRYEPNTIDISDRNFVDKAATSDGGTEHATRRGYAFAHAFSDLMARMIEEPATYGKLEMANLLKLREECLRKFQFVNVYRTIKQR</sequence>
<dbReference type="GO" id="GO:0051015">
    <property type="term" value="F:actin filament binding"/>
    <property type="evidence" value="ECO:0007669"/>
    <property type="project" value="InterPro"/>
</dbReference>
<keyword evidence="2" id="KW-0677">Repeat</keyword>
<feature type="compositionally biased region" description="Basic and acidic residues" evidence="4">
    <location>
        <begin position="200"/>
        <end position="209"/>
    </location>
</feature>
<feature type="compositionally biased region" description="Basic and acidic residues" evidence="4">
    <location>
        <begin position="247"/>
        <end position="257"/>
    </location>
</feature>
<dbReference type="InterPro" id="IPR001715">
    <property type="entry name" value="CH_dom"/>
</dbReference>
<dbReference type="Proteomes" id="UP001419268">
    <property type="component" value="Unassembled WGS sequence"/>
</dbReference>
<dbReference type="PROSITE" id="PS50021">
    <property type="entry name" value="CH"/>
    <property type="match status" value="1"/>
</dbReference>
<dbReference type="GO" id="GO:0005884">
    <property type="term" value="C:actin filament"/>
    <property type="evidence" value="ECO:0007669"/>
    <property type="project" value="TreeGrafter"/>
</dbReference>
<organism evidence="6 7">
    <name type="scientific">Stephania cephalantha</name>
    <dbReference type="NCBI Taxonomy" id="152367"/>
    <lineage>
        <taxon>Eukaryota</taxon>
        <taxon>Viridiplantae</taxon>
        <taxon>Streptophyta</taxon>
        <taxon>Embryophyta</taxon>
        <taxon>Tracheophyta</taxon>
        <taxon>Spermatophyta</taxon>
        <taxon>Magnoliopsida</taxon>
        <taxon>Ranunculales</taxon>
        <taxon>Menispermaceae</taxon>
        <taxon>Menispermoideae</taxon>
        <taxon>Cissampelideae</taxon>
        <taxon>Stephania</taxon>
    </lineage>
</organism>
<dbReference type="InterPro" id="IPR036872">
    <property type="entry name" value="CH_dom_sf"/>
</dbReference>
<dbReference type="Gene3D" id="3.40.50.1100">
    <property type="match status" value="1"/>
</dbReference>
<dbReference type="InterPro" id="IPR039959">
    <property type="entry name" value="Fimbrin/Plastin"/>
</dbReference>
<keyword evidence="7" id="KW-1185">Reference proteome</keyword>
<feature type="compositionally biased region" description="Polar residues" evidence="4">
    <location>
        <begin position="210"/>
        <end position="220"/>
    </location>
</feature>
<protein>
    <recommendedName>
        <fullName evidence="5">Calponin-homology (CH) domain-containing protein</fullName>
    </recommendedName>
</protein>
<comment type="subunit">
    <text evidence="1">Interacts with F-actin.</text>
</comment>
<reference evidence="6 7" key="1">
    <citation type="submission" date="2024-01" db="EMBL/GenBank/DDBJ databases">
        <title>Genome assemblies of Stephania.</title>
        <authorList>
            <person name="Yang L."/>
        </authorList>
    </citation>
    <scope>NUCLEOTIDE SEQUENCE [LARGE SCALE GENOMIC DNA]</scope>
    <source>
        <strain evidence="6">JXDWG</strain>
        <tissue evidence="6">Leaf</tissue>
    </source>
</reference>
<gene>
    <name evidence="6" type="ORF">Scep_028077</name>
</gene>
<dbReference type="GO" id="GO:0005737">
    <property type="term" value="C:cytoplasm"/>
    <property type="evidence" value="ECO:0007669"/>
    <property type="project" value="TreeGrafter"/>
</dbReference>
<evidence type="ECO:0000256" key="1">
    <source>
        <dbReference type="ARBA" id="ARBA00011385"/>
    </source>
</evidence>
<evidence type="ECO:0000256" key="4">
    <source>
        <dbReference type="SAM" id="MobiDB-lite"/>
    </source>
</evidence>
<name>A0AAP0HN51_9MAGN</name>
<dbReference type="GO" id="GO:0032432">
    <property type="term" value="C:actin filament bundle"/>
    <property type="evidence" value="ECO:0007669"/>
    <property type="project" value="TreeGrafter"/>
</dbReference>
<dbReference type="InterPro" id="IPR036052">
    <property type="entry name" value="TrpB-like_PALP_sf"/>
</dbReference>
<evidence type="ECO:0000259" key="5">
    <source>
        <dbReference type="PROSITE" id="PS50021"/>
    </source>
</evidence>
<accession>A0AAP0HN51</accession>
<evidence type="ECO:0000256" key="2">
    <source>
        <dbReference type="ARBA" id="ARBA00022737"/>
    </source>
</evidence>
<dbReference type="GO" id="GO:0051017">
    <property type="term" value="P:actin filament bundle assembly"/>
    <property type="evidence" value="ECO:0007669"/>
    <property type="project" value="InterPro"/>
</dbReference>
<evidence type="ECO:0000313" key="7">
    <source>
        <dbReference type="Proteomes" id="UP001419268"/>
    </source>
</evidence>
<dbReference type="EMBL" id="JBBNAG010000012">
    <property type="protein sequence ID" value="KAK9088995.1"/>
    <property type="molecule type" value="Genomic_DNA"/>
</dbReference>
<dbReference type="GO" id="GO:0051639">
    <property type="term" value="P:actin filament network formation"/>
    <property type="evidence" value="ECO:0007669"/>
    <property type="project" value="TreeGrafter"/>
</dbReference>
<dbReference type="SUPFAM" id="SSF47576">
    <property type="entry name" value="Calponin-homology domain, CH-domain"/>
    <property type="match status" value="1"/>
</dbReference>